<feature type="domain" description="Reverse transcriptase zinc-binding" evidence="2">
    <location>
        <begin position="2"/>
        <end position="56"/>
    </location>
</feature>
<evidence type="ECO:0000256" key="1">
    <source>
        <dbReference type="SAM" id="SignalP"/>
    </source>
</evidence>
<comment type="caution">
    <text evidence="3">The sequence shown here is derived from an EMBL/GenBank/DDBJ whole genome shotgun (WGS) entry which is preliminary data.</text>
</comment>
<reference evidence="3" key="2">
    <citation type="submission" date="2021-12" db="EMBL/GenBank/DDBJ databases">
        <title>Resequencing data analysis of finger millet.</title>
        <authorList>
            <person name="Hatakeyama M."/>
            <person name="Aluri S."/>
            <person name="Balachadran M.T."/>
            <person name="Sivarajan S.R."/>
            <person name="Poveda L."/>
            <person name="Shimizu-Inatsugi R."/>
            <person name="Schlapbach R."/>
            <person name="Sreeman S.M."/>
            <person name="Shimizu K.K."/>
        </authorList>
    </citation>
    <scope>NUCLEOTIDE SEQUENCE</scope>
</reference>
<sequence>MKVKLFIWLAVWKRCWTADRLARRGLPHPVACPTCDQEAEDIRHTLSGCVFARKIWFNALRLIGLQELAPTRREPSFQEWWRRASARAPRDMRKGFNTMVLLVA</sequence>
<evidence type="ECO:0000259" key="2">
    <source>
        <dbReference type="Pfam" id="PF13966"/>
    </source>
</evidence>
<accession>A0AAV5C6F8</accession>
<feature type="chain" id="PRO_5043439325" description="Reverse transcriptase zinc-binding domain-containing protein" evidence="1">
    <location>
        <begin position="18"/>
        <end position="104"/>
    </location>
</feature>
<protein>
    <recommendedName>
        <fullName evidence="2">Reverse transcriptase zinc-binding domain-containing protein</fullName>
    </recommendedName>
</protein>
<evidence type="ECO:0000313" key="4">
    <source>
        <dbReference type="Proteomes" id="UP001054889"/>
    </source>
</evidence>
<dbReference type="Proteomes" id="UP001054889">
    <property type="component" value="Unassembled WGS sequence"/>
</dbReference>
<feature type="signal peptide" evidence="1">
    <location>
        <begin position="1"/>
        <end position="17"/>
    </location>
</feature>
<dbReference type="AlphaFoldDB" id="A0AAV5C6F8"/>
<gene>
    <name evidence="3" type="primary">ga10342</name>
    <name evidence="3" type="ORF">PR202_ga10342</name>
</gene>
<evidence type="ECO:0000313" key="3">
    <source>
        <dbReference type="EMBL" id="GJM93756.1"/>
    </source>
</evidence>
<dbReference type="InterPro" id="IPR026960">
    <property type="entry name" value="RVT-Znf"/>
</dbReference>
<keyword evidence="4" id="KW-1185">Reference proteome</keyword>
<proteinExistence type="predicted"/>
<organism evidence="3 4">
    <name type="scientific">Eleusine coracana subsp. coracana</name>
    <dbReference type="NCBI Taxonomy" id="191504"/>
    <lineage>
        <taxon>Eukaryota</taxon>
        <taxon>Viridiplantae</taxon>
        <taxon>Streptophyta</taxon>
        <taxon>Embryophyta</taxon>
        <taxon>Tracheophyta</taxon>
        <taxon>Spermatophyta</taxon>
        <taxon>Magnoliopsida</taxon>
        <taxon>Liliopsida</taxon>
        <taxon>Poales</taxon>
        <taxon>Poaceae</taxon>
        <taxon>PACMAD clade</taxon>
        <taxon>Chloridoideae</taxon>
        <taxon>Cynodonteae</taxon>
        <taxon>Eleusininae</taxon>
        <taxon>Eleusine</taxon>
    </lineage>
</organism>
<keyword evidence="1" id="KW-0732">Signal</keyword>
<reference evidence="3" key="1">
    <citation type="journal article" date="2018" name="DNA Res.">
        <title>Multiple hybrid de novo genome assembly of finger millet, an orphan allotetraploid crop.</title>
        <authorList>
            <person name="Hatakeyama M."/>
            <person name="Aluri S."/>
            <person name="Balachadran M.T."/>
            <person name="Sivarajan S.R."/>
            <person name="Patrignani A."/>
            <person name="Gruter S."/>
            <person name="Poveda L."/>
            <person name="Shimizu-Inatsugi R."/>
            <person name="Baeten J."/>
            <person name="Francoijs K.J."/>
            <person name="Nataraja K.N."/>
            <person name="Reddy Y.A.N."/>
            <person name="Phadnis S."/>
            <person name="Ravikumar R.L."/>
            <person name="Schlapbach R."/>
            <person name="Sreeman S.M."/>
            <person name="Shimizu K.K."/>
        </authorList>
    </citation>
    <scope>NUCLEOTIDE SEQUENCE</scope>
</reference>
<dbReference type="EMBL" id="BQKI01000004">
    <property type="protein sequence ID" value="GJM93756.1"/>
    <property type="molecule type" value="Genomic_DNA"/>
</dbReference>
<dbReference type="Pfam" id="PF13966">
    <property type="entry name" value="zf-RVT"/>
    <property type="match status" value="1"/>
</dbReference>
<name>A0AAV5C6F8_ELECO</name>